<dbReference type="InterPro" id="IPR013783">
    <property type="entry name" value="Ig-like_fold"/>
</dbReference>
<dbReference type="CDD" id="cd04080">
    <property type="entry name" value="CBM6_cellulase-like"/>
    <property type="match status" value="1"/>
</dbReference>
<reference evidence="7 8" key="1">
    <citation type="submission" date="2020-01" db="EMBL/GenBank/DDBJ databases">
        <title>Ponticoccus aerotolerans gen. nov., sp. nov., an anaerobic bacterium and proposal of Ponticoccusceae fam. nov., Ponticoccusles ord. nov. and Ponticoccuse classis nov. in the phylum Kiritimatiellaeota.</title>
        <authorList>
            <person name="Zhou L.Y."/>
            <person name="Du Z.J."/>
        </authorList>
    </citation>
    <scope>NUCLEOTIDE SEQUENCE [LARGE SCALE GENOMIC DNA]</scope>
    <source>
        <strain evidence="7 8">S-5007</strain>
    </source>
</reference>
<dbReference type="FunFam" id="2.60.40.10:FF:000495">
    <property type="entry name" value="Periplasmic beta-glucosidase"/>
    <property type="match status" value="1"/>
</dbReference>
<feature type="region of interest" description="Disordered" evidence="4">
    <location>
        <begin position="237"/>
        <end position="257"/>
    </location>
</feature>
<dbReference type="PROSITE" id="PS51820">
    <property type="entry name" value="PA14"/>
    <property type="match status" value="1"/>
</dbReference>
<dbReference type="GO" id="GO:0008422">
    <property type="term" value="F:beta-glucosidase activity"/>
    <property type="evidence" value="ECO:0007669"/>
    <property type="project" value="UniProtKB-ARBA"/>
</dbReference>
<feature type="domain" description="CBM6" evidence="5">
    <location>
        <begin position="28"/>
        <end position="174"/>
    </location>
</feature>
<dbReference type="Pfam" id="PF00933">
    <property type="entry name" value="Glyco_hydro_3"/>
    <property type="match status" value="1"/>
</dbReference>
<evidence type="ECO:0000313" key="7">
    <source>
        <dbReference type="EMBL" id="QHI69799.1"/>
    </source>
</evidence>
<evidence type="ECO:0000259" key="6">
    <source>
        <dbReference type="PROSITE" id="PS51820"/>
    </source>
</evidence>
<dbReference type="PANTHER" id="PTHR42715">
    <property type="entry name" value="BETA-GLUCOSIDASE"/>
    <property type="match status" value="1"/>
</dbReference>
<dbReference type="Gene3D" id="2.60.120.260">
    <property type="entry name" value="Galactose-binding domain-like"/>
    <property type="match status" value="2"/>
</dbReference>
<comment type="similarity">
    <text evidence="1">Belongs to the glycosyl hydrolase 3 family.</text>
</comment>
<dbReference type="InterPro" id="IPR005084">
    <property type="entry name" value="CBM6"/>
</dbReference>
<dbReference type="PROSITE" id="PS51175">
    <property type="entry name" value="CBM6"/>
    <property type="match status" value="1"/>
</dbReference>
<evidence type="ECO:0000256" key="4">
    <source>
        <dbReference type="SAM" id="MobiDB-lite"/>
    </source>
</evidence>
<gene>
    <name evidence="7" type="ORF">GT409_10170</name>
</gene>
<dbReference type="InterPro" id="IPR037524">
    <property type="entry name" value="PA14/GLEYA"/>
</dbReference>
<dbReference type="SMART" id="SM01217">
    <property type="entry name" value="Fn3_like"/>
    <property type="match status" value="1"/>
</dbReference>
<dbReference type="SMART" id="SM00606">
    <property type="entry name" value="CBD_IV"/>
    <property type="match status" value="1"/>
</dbReference>
<accession>A0A6P1M4T1</accession>
<evidence type="ECO:0000256" key="3">
    <source>
        <dbReference type="ARBA" id="ARBA00022801"/>
    </source>
</evidence>
<evidence type="ECO:0000256" key="2">
    <source>
        <dbReference type="ARBA" id="ARBA00022729"/>
    </source>
</evidence>
<dbReference type="SUPFAM" id="SSF52279">
    <property type="entry name" value="Beta-D-glucan exohydrolase, C-terminal domain"/>
    <property type="match status" value="1"/>
</dbReference>
<dbReference type="AlphaFoldDB" id="A0A6P1M4T1"/>
<dbReference type="GO" id="GO:0030246">
    <property type="term" value="F:carbohydrate binding"/>
    <property type="evidence" value="ECO:0007669"/>
    <property type="project" value="InterPro"/>
</dbReference>
<sequence>MLLEITKTIGCMGIICGLAAQADVNIPGRIEFENFDDGGESVAWHDDQQKHGLASFRPETFVDVEPTMDVDGEYNVGWTAAGEWLKYTVNVRKGGVYTPQFRLTSVHNSSIMIQGRRDSKSGFKTLETVSIPSTGGIKNWQTVACSGFQLDKGTWELRFVLGYGGMNLNWVELVPGGELSAAAQLRKELKGKGQEEQVELVLDAMTFEEKARLCIGGGILNFAGVPRLGIPPMNCSDGPRGPKHPQGTAFPAGPGQSASWNPQLLREMGEVWGKECHALGGREVAVLLAPAFNILRDPLGGRFFEYYSEDPFLNGALIVPVVEGLQSERVAACLKHFVANNREANRNRYISHMDERTLREIYLPAFRMGVEAGAWTVMTGANGVQIEGRNDRDLLLSDNRFLLTDILKGERGFKGFVMTDWCGTRSTELAANAGLDVSMPWRGGPNYYQNHLFGQLLLDAVEEGRVSKDLVEDKARRVLRVAAFTGVLDGSFNLTVGIDEANHQVALELAEESAVLLKNENLLPFDRSSVKELLVVGPNADQYFCGPLLGGSSWAPAQDEVTILRGIREAAGDQVNVTTMDLGDMFGFCPITAKDLVPNEDGTKGFKAEYRKARGGAVLKAEMVDAVDFVWEMRSPDLEKLGMDSFHCTYIARINPPVSGMYTLRVRADDKARLGDLLNGRGASLAFADINQSGEAFATVEMQKGVPFPVRIDFEEISGDASVQLAWSLPGERPEAAQAMEQMVAVAKGADAVVFVGGLNHALDTEGRDRATMNFPPDQVTLIQMLSVANPNTAVVLINGSPVELGGWIGTVPAVLESWYNGESAGTAVGRILFGDVNPSGRLPFTWPSHLEETPAHAVGSQTADDIYYNERIYVGYRYYDKQSIQPQFPFGHGLSYTSFTYDNLTVEPSKDKDYPLTASVTVKNTGAVSGKETVQVYVSDPESSVDQPVKELAGFAKVDLKPGESKSVSIPLHWTAFQFFDPVSRVWKFEPGEFRIIAARSAEDLQMSIMISVNEL</sequence>
<dbReference type="Pfam" id="PF14310">
    <property type="entry name" value="Fn3-like"/>
    <property type="match status" value="1"/>
</dbReference>
<dbReference type="InterPro" id="IPR036881">
    <property type="entry name" value="Glyco_hydro_3_C_sf"/>
</dbReference>
<keyword evidence="2" id="KW-0732">Signal</keyword>
<evidence type="ECO:0000259" key="5">
    <source>
        <dbReference type="PROSITE" id="PS51175"/>
    </source>
</evidence>
<dbReference type="InterPro" id="IPR002772">
    <property type="entry name" value="Glyco_hydro_3_C"/>
</dbReference>
<keyword evidence="8" id="KW-1185">Reference proteome</keyword>
<dbReference type="Proteomes" id="UP000464954">
    <property type="component" value="Chromosome"/>
</dbReference>
<dbReference type="InterPro" id="IPR036962">
    <property type="entry name" value="Glyco_hydro_3_N_sf"/>
</dbReference>
<dbReference type="InterPro" id="IPR011658">
    <property type="entry name" value="PA14_dom"/>
</dbReference>
<dbReference type="InterPro" id="IPR008979">
    <property type="entry name" value="Galactose-bd-like_sf"/>
</dbReference>
<dbReference type="GO" id="GO:0005975">
    <property type="term" value="P:carbohydrate metabolic process"/>
    <property type="evidence" value="ECO:0007669"/>
    <property type="project" value="InterPro"/>
</dbReference>
<dbReference type="Pfam" id="PF18099">
    <property type="entry name" value="CBM_35_2"/>
    <property type="match status" value="1"/>
</dbReference>
<proteinExistence type="inferred from homology"/>
<dbReference type="Pfam" id="PF01915">
    <property type="entry name" value="Glyco_hydro_3_C"/>
    <property type="match status" value="1"/>
</dbReference>
<dbReference type="SUPFAM" id="SSF51445">
    <property type="entry name" value="(Trans)glycosidases"/>
    <property type="match status" value="1"/>
</dbReference>
<dbReference type="KEGG" id="taer:GT409_10170"/>
<dbReference type="InterPro" id="IPR001764">
    <property type="entry name" value="Glyco_hydro_3_N"/>
</dbReference>
<protein>
    <submittedName>
        <fullName evidence="7">Carbohydrate-binding protein</fullName>
    </submittedName>
</protein>
<evidence type="ECO:0000256" key="1">
    <source>
        <dbReference type="ARBA" id="ARBA00005336"/>
    </source>
</evidence>
<dbReference type="PRINTS" id="PR00133">
    <property type="entry name" value="GLHYDRLASE3"/>
</dbReference>
<dbReference type="InterPro" id="IPR050288">
    <property type="entry name" value="Cellulose_deg_GH3"/>
</dbReference>
<keyword evidence="3" id="KW-0378">Hydrolase</keyword>
<dbReference type="Gene3D" id="3.40.50.1700">
    <property type="entry name" value="Glycoside hydrolase family 3 C-terminal domain"/>
    <property type="match status" value="1"/>
</dbReference>
<feature type="domain" description="PA14" evidence="6">
    <location>
        <begin position="601"/>
        <end position="742"/>
    </location>
</feature>
<dbReference type="SUPFAM" id="SSF49785">
    <property type="entry name" value="Galactose-binding domain-like"/>
    <property type="match status" value="1"/>
</dbReference>
<dbReference type="RefSeq" id="WP_160628981.1">
    <property type="nucleotide sequence ID" value="NZ_CP047593.1"/>
</dbReference>
<organism evidence="7 8">
    <name type="scientific">Tichowtungia aerotolerans</name>
    <dbReference type="NCBI Taxonomy" id="2697043"/>
    <lineage>
        <taxon>Bacteria</taxon>
        <taxon>Pseudomonadati</taxon>
        <taxon>Kiritimatiellota</taxon>
        <taxon>Tichowtungiia</taxon>
        <taxon>Tichowtungiales</taxon>
        <taxon>Tichowtungiaceae</taxon>
        <taxon>Tichowtungia</taxon>
    </lineage>
</organism>
<dbReference type="Gene3D" id="3.20.20.300">
    <property type="entry name" value="Glycoside hydrolase, family 3, N-terminal domain"/>
    <property type="match status" value="1"/>
</dbReference>
<dbReference type="InterPro" id="IPR006584">
    <property type="entry name" value="Cellulose-bd_IV"/>
</dbReference>
<dbReference type="InterPro" id="IPR041342">
    <property type="entry name" value="CBM35"/>
</dbReference>
<dbReference type="EMBL" id="CP047593">
    <property type="protein sequence ID" value="QHI69799.1"/>
    <property type="molecule type" value="Genomic_DNA"/>
</dbReference>
<dbReference type="InterPro" id="IPR026891">
    <property type="entry name" value="Fn3-like"/>
</dbReference>
<dbReference type="Gene3D" id="2.60.40.10">
    <property type="entry name" value="Immunoglobulins"/>
    <property type="match status" value="1"/>
</dbReference>
<dbReference type="Pfam" id="PF07691">
    <property type="entry name" value="PA14"/>
    <property type="match status" value="1"/>
</dbReference>
<dbReference type="InterPro" id="IPR017853">
    <property type="entry name" value="GH"/>
</dbReference>
<dbReference type="SMART" id="SM00758">
    <property type="entry name" value="PA14"/>
    <property type="match status" value="1"/>
</dbReference>
<dbReference type="PANTHER" id="PTHR42715:SF10">
    <property type="entry name" value="BETA-GLUCOSIDASE"/>
    <property type="match status" value="1"/>
</dbReference>
<evidence type="ECO:0000313" key="8">
    <source>
        <dbReference type="Proteomes" id="UP000464954"/>
    </source>
</evidence>
<name>A0A6P1M4T1_9BACT</name>